<name>A0ACC2TH72_9FUNG</name>
<evidence type="ECO:0000313" key="2">
    <source>
        <dbReference type="Proteomes" id="UP001165960"/>
    </source>
</evidence>
<accession>A0ACC2TH72</accession>
<reference evidence="1" key="1">
    <citation type="submission" date="2022-04" db="EMBL/GenBank/DDBJ databases">
        <title>Genome of the entomopathogenic fungus Entomophthora muscae.</title>
        <authorList>
            <person name="Elya C."/>
            <person name="Lovett B.R."/>
            <person name="Lee E."/>
            <person name="Macias A.M."/>
            <person name="Hajek A.E."/>
            <person name="De Bivort B.L."/>
            <person name="Kasson M.T."/>
            <person name="De Fine Licht H.H."/>
            <person name="Stajich J.E."/>
        </authorList>
    </citation>
    <scope>NUCLEOTIDE SEQUENCE</scope>
    <source>
        <strain evidence="1">Berkeley</strain>
    </source>
</reference>
<dbReference type="Proteomes" id="UP001165960">
    <property type="component" value="Unassembled WGS sequence"/>
</dbReference>
<comment type="caution">
    <text evidence="1">The sequence shown here is derived from an EMBL/GenBank/DDBJ whole genome shotgun (WGS) entry which is preliminary data.</text>
</comment>
<proteinExistence type="predicted"/>
<keyword evidence="2" id="KW-1185">Reference proteome</keyword>
<dbReference type="EMBL" id="QTSX02002882">
    <property type="protein sequence ID" value="KAJ9073876.1"/>
    <property type="molecule type" value="Genomic_DNA"/>
</dbReference>
<protein>
    <submittedName>
        <fullName evidence="1">Uncharacterized protein</fullName>
    </submittedName>
</protein>
<gene>
    <name evidence="1" type="ORF">DSO57_1011991</name>
</gene>
<sequence>MCGKIASVHQPARMATIVRRGILVYKRLLVPVFARYSQMSTNTKSNKTLVPPLCSPSWLVNKLNEKDIVLLDASWHMPNQNRNGKQEFLIERIGAARFFDLDEACDKASSYPHMLPSPQQFSEYMELLSVSPSDHIVIYDAHGIFSSCRAFWTLKGFGHEKVSLLNGGLARWKAEGFPVTTASECSDLVKSSYSASEFDKTMVVDYSCVAAIAASTEPRAIICDARSKDRFTGKAPEPRKGLSSGHMPSSKSISFDQVLKPGDASHSFKVFKSPEELQEFFVNAGLSYLHPIITTCGTGITACILEFALKYGLYYPENSIAPVSSQGSFNVSVYDGSWTEYASKQESIIHKD</sequence>
<evidence type="ECO:0000313" key="1">
    <source>
        <dbReference type="EMBL" id="KAJ9073876.1"/>
    </source>
</evidence>
<organism evidence="1 2">
    <name type="scientific">Entomophthora muscae</name>
    <dbReference type="NCBI Taxonomy" id="34485"/>
    <lineage>
        <taxon>Eukaryota</taxon>
        <taxon>Fungi</taxon>
        <taxon>Fungi incertae sedis</taxon>
        <taxon>Zoopagomycota</taxon>
        <taxon>Entomophthoromycotina</taxon>
        <taxon>Entomophthoromycetes</taxon>
        <taxon>Entomophthorales</taxon>
        <taxon>Entomophthoraceae</taxon>
        <taxon>Entomophthora</taxon>
    </lineage>
</organism>